<feature type="active site" description="Nucleophile" evidence="2">
    <location>
        <position position="26"/>
    </location>
</feature>
<keyword evidence="6" id="KW-1185">Reference proteome</keyword>
<dbReference type="PANTHER" id="PTHR38088">
    <property type="entry name" value="UCP029143 FAMILY PROTEIN"/>
    <property type="match status" value="1"/>
</dbReference>
<name>A0A3N4EE15_9GAMM</name>
<evidence type="ECO:0000259" key="3">
    <source>
        <dbReference type="SMART" id="SM01022"/>
    </source>
</evidence>
<dbReference type="Gene3D" id="2.30.130.30">
    <property type="entry name" value="Hypothetical protein"/>
    <property type="match status" value="1"/>
</dbReference>
<dbReference type="HAMAP" id="MF_00684">
    <property type="entry name" value="ac4C_amidohydr"/>
    <property type="match status" value="1"/>
</dbReference>
<reference evidence="7" key="2">
    <citation type="submission" date="2018-11" db="EMBL/GenBank/DDBJ databases">
        <title>Shewanella sp. R106.</title>
        <authorList>
            <person name="Hwang Y.J."/>
            <person name="Hwang C.Y."/>
        </authorList>
    </citation>
    <scope>NUCLEOTIDE SEQUENCE [LARGE SCALE GENOMIC DNA]</scope>
    <source>
        <strain evidence="7">R106</strain>
    </source>
</reference>
<dbReference type="EC" id="3.5.1.135" evidence="2"/>
<dbReference type="Proteomes" id="UP000278855">
    <property type="component" value="Unassembled WGS sequence"/>
</dbReference>
<dbReference type="PIRSF" id="PIRSF029143">
    <property type="entry name" value="UCP029143"/>
    <property type="match status" value="1"/>
</dbReference>
<organism evidence="5 7">
    <name type="scientific">Shewanella psychromarinicola</name>
    <dbReference type="NCBI Taxonomy" id="2487742"/>
    <lineage>
        <taxon>Bacteria</taxon>
        <taxon>Pseudomonadati</taxon>
        <taxon>Pseudomonadota</taxon>
        <taxon>Gammaproteobacteria</taxon>
        <taxon>Alteromonadales</taxon>
        <taxon>Shewanellaceae</taxon>
        <taxon>Shewanella</taxon>
    </lineage>
</organism>
<accession>A0A3N4EE15</accession>
<dbReference type="Pfam" id="PF04266">
    <property type="entry name" value="ASCH"/>
    <property type="match status" value="1"/>
</dbReference>
<dbReference type="EMBL" id="CP034073">
    <property type="protein sequence ID" value="AZG34421.1"/>
    <property type="molecule type" value="Genomic_DNA"/>
</dbReference>
<dbReference type="RefSeq" id="WP_124012975.1">
    <property type="nucleotide sequence ID" value="NZ_CP034073.1"/>
</dbReference>
<dbReference type="PANTHER" id="PTHR38088:SF2">
    <property type="entry name" value="UCP029143 FAMILY PROTEIN"/>
    <property type="match status" value="1"/>
</dbReference>
<dbReference type="NCBIfam" id="NF003443">
    <property type="entry name" value="PRK04980.1"/>
    <property type="match status" value="1"/>
</dbReference>
<proteinExistence type="inferred from homology"/>
<dbReference type="AlphaFoldDB" id="A0A3N4EE15"/>
<feature type="active site" description="Proton donor" evidence="2">
    <location>
        <position position="76"/>
    </location>
</feature>
<comment type="catalytic activity">
    <reaction evidence="2">
        <text>N(4)-acetyl-2'-deoxycytidine + H2O = 2'-deoxycytidine + acetate + H(+)</text>
        <dbReference type="Rhea" id="RHEA:62936"/>
        <dbReference type="ChEBI" id="CHEBI:15377"/>
        <dbReference type="ChEBI" id="CHEBI:15378"/>
        <dbReference type="ChEBI" id="CHEBI:15698"/>
        <dbReference type="ChEBI" id="CHEBI:30089"/>
        <dbReference type="ChEBI" id="CHEBI:146133"/>
        <dbReference type="EC" id="3.5.1.135"/>
    </reaction>
</comment>
<dbReference type="EMBL" id="RKKB01000003">
    <property type="protein sequence ID" value="RPA32520.1"/>
    <property type="molecule type" value="Genomic_DNA"/>
</dbReference>
<gene>
    <name evidence="5" type="ORF">EGC77_12030</name>
    <name evidence="4" type="ORF">EGC80_05410</name>
</gene>
<dbReference type="InterPro" id="IPR015947">
    <property type="entry name" value="PUA-like_sf"/>
</dbReference>
<evidence type="ECO:0000313" key="6">
    <source>
        <dbReference type="Proteomes" id="UP000273778"/>
    </source>
</evidence>
<reference evidence="4 6" key="1">
    <citation type="submission" date="2018-11" db="EMBL/GenBank/DDBJ databases">
        <title>Shewanella sp. M2.</title>
        <authorList>
            <person name="Hwang Y.J."/>
            <person name="Hwang C.Y."/>
        </authorList>
    </citation>
    <scope>NUCLEOTIDE SEQUENCE [LARGE SCALE GENOMIC DNA]</scope>
    <source>
        <strain evidence="4 6">M2</strain>
    </source>
</reference>
<dbReference type="OrthoDB" id="8590202at2"/>
<dbReference type="GO" id="GO:0005829">
    <property type="term" value="C:cytosol"/>
    <property type="evidence" value="ECO:0007669"/>
    <property type="project" value="TreeGrafter"/>
</dbReference>
<dbReference type="InterPro" id="IPR007374">
    <property type="entry name" value="ASCH_domain"/>
</dbReference>
<dbReference type="InterPro" id="IPR008314">
    <property type="entry name" value="AC4CH"/>
</dbReference>
<dbReference type="GO" id="GO:0016813">
    <property type="term" value="F:hydrolase activity, acting on carbon-nitrogen (but not peptide) bonds, in linear amidines"/>
    <property type="evidence" value="ECO:0007669"/>
    <property type="project" value="UniProtKB-UniRule"/>
</dbReference>
<feature type="active site" description="Proton acceptor" evidence="2">
    <location>
        <position position="23"/>
    </location>
</feature>
<evidence type="ECO:0000313" key="7">
    <source>
        <dbReference type="Proteomes" id="UP000278855"/>
    </source>
</evidence>
<dbReference type="SUPFAM" id="SSF88697">
    <property type="entry name" value="PUA domain-like"/>
    <property type="match status" value="1"/>
</dbReference>
<keyword evidence="1 2" id="KW-0378">Hydrolase</keyword>
<comment type="catalytic activity">
    <reaction evidence="2">
        <text>N(4)-acetylcytosine + H2O = cytosine + acetate + H(+)</text>
        <dbReference type="Rhea" id="RHEA:62940"/>
        <dbReference type="ChEBI" id="CHEBI:15377"/>
        <dbReference type="ChEBI" id="CHEBI:15378"/>
        <dbReference type="ChEBI" id="CHEBI:16040"/>
        <dbReference type="ChEBI" id="CHEBI:30089"/>
        <dbReference type="ChEBI" id="CHEBI:146134"/>
        <dbReference type="EC" id="3.5.1.135"/>
    </reaction>
</comment>
<dbReference type="KEGG" id="spsr:EGC80_05410"/>
<feature type="domain" description="ASCH" evidence="3">
    <location>
        <begin position="8"/>
        <end position="106"/>
    </location>
</feature>
<dbReference type="Proteomes" id="UP000273778">
    <property type="component" value="Chromosome"/>
</dbReference>
<comment type="similarity">
    <text evidence="2">Belongs to the N(4)-acetylcytidine amidohydrolase family.</text>
</comment>
<dbReference type="CDD" id="cd06552">
    <property type="entry name" value="ASCH_yqfb_like"/>
    <property type="match status" value="1"/>
</dbReference>
<sequence>MMTVPTEMTFFEFLTPLVASGRKTITIRDASENHYQPGSHVQVFTLESHTKVCDIIILAVEPLAFDDINEFHASQESLPLVELKQLIQTVYPNQQTLFMISFKLLAD</sequence>
<protein>
    <recommendedName>
        <fullName evidence="2">N(4)-acetylcytidine amidohydrolase</fullName>
        <shortName evidence="2">ac4C amidohydrolase</shortName>
        <ecNumber evidence="2">3.5.1.135</ecNumber>
    </recommendedName>
</protein>
<evidence type="ECO:0000313" key="5">
    <source>
        <dbReference type="EMBL" id="RPA32520.1"/>
    </source>
</evidence>
<comment type="function">
    <text evidence="2">Catalyzes the hydrolysis of N(4)-acetylcytidine (ac4C).</text>
</comment>
<comment type="catalytic activity">
    <reaction evidence="2">
        <text>N(4)-acetylcytidine + H2O = cytidine + acetate + H(+)</text>
        <dbReference type="Rhea" id="RHEA:62932"/>
        <dbReference type="ChEBI" id="CHEBI:15377"/>
        <dbReference type="ChEBI" id="CHEBI:15378"/>
        <dbReference type="ChEBI" id="CHEBI:17562"/>
        <dbReference type="ChEBI" id="CHEBI:30089"/>
        <dbReference type="ChEBI" id="CHEBI:70989"/>
        <dbReference type="EC" id="3.5.1.135"/>
    </reaction>
</comment>
<evidence type="ECO:0000256" key="1">
    <source>
        <dbReference type="ARBA" id="ARBA00022801"/>
    </source>
</evidence>
<reference evidence="5" key="3">
    <citation type="submission" date="2018-11" db="EMBL/GenBank/DDBJ databases">
        <authorList>
            <person name="Hwang Y.J."/>
            <person name="Hwang C.Y."/>
        </authorList>
    </citation>
    <scope>NUCLEOTIDE SEQUENCE</scope>
    <source>
        <strain evidence="5">R106</strain>
    </source>
</reference>
<dbReference type="SMART" id="SM01022">
    <property type="entry name" value="ASCH"/>
    <property type="match status" value="1"/>
</dbReference>
<evidence type="ECO:0000256" key="2">
    <source>
        <dbReference type="HAMAP-Rule" id="MF_00684"/>
    </source>
</evidence>
<evidence type="ECO:0000313" key="4">
    <source>
        <dbReference type="EMBL" id="AZG34421.1"/>
    </source>
</evidence>